<reference evidence="2" key="1">
    <citation type="journal article" date="2010" name="ISME J.">
        <title>Metagenome of the Mediterranean deep chlorophyll maximum studied by direct and fosmid library 454 pyrosequencing.</title>
        <authorList>
            <person name="Ghai R."/>
            <person name="Martin-Cuadrado A.B."/>
            <person name="Molto A.G."/>
            <person name="Heredia I.G."/>
            <person name="Cabrera R."/>
            <person name="Martin J."/>
            <person name="Verdu M."/>
            <person name="Deschamps P."/>
            <person name="Moreira D."/>
            <person name="Lopez-Garcia P."/>
            <person name="Mira A."/>
            <person name="Rodriguez-Valera F."/>
        </authorList>
    </citation>
    <scope>NUCLEOTIDE SEQUENCE</scope>
</reference>
<dbReference type="EMBL" id="GU942962">
    <property type="protein sequence ID" value="ADD93051.1"/>
    <property type="molecule type" value="Genomic_DNA"/>
</dbReference>
<name>D6PBF0_9ARCH</name>
<evidence type="ECO:0000313" key="2">
    <source>
        <dbReference type="EMBL" id="ADD93051.1"/>
    </source>
</evidence>
<proteinExistence type="predicted"/>
<feature type="transmembrane region" description="Helical" evidence="1">
    <location>
        <begin position="72"/>
        <end position="92"/>
    </location>
</feature>
<keyword evidence="1" id="KW-0472">Membrane</keyword>
<dbReference type="AlphaFoldDB" id="D6PBF0"/>
<accession>D6PBF0</accession>
<sequence length="114" mass="12865">MDEGDVGIDIVEELRGRARTPVNVLRIIWYEFSGGVGPWGALRPLIAIGLALVPFLFLGQHFNRQHAKARDWTLLQVPLLLSILLWPLLYIYSIVDAWWLANERAAEATKTATV</sequence>
<keyword evidence="1" id="KW-0812">Transmembrane</keyword>
<protein>
    <submittedName>
        <fullName evidence="2">Uncharacterized protein</fullName>
    </submittedName>
</protein>
<evidence type="ECO:0000256" key="1">
    <source>
        <dbReference type="SAM" id="Phobius"/>
    </source>
</evidence>
<feature type="transmembrane region" description="Helical" evidence="1">
    <location>
        <begin position="41"/>
        <end position="60"/>
    </location>
</feature>
<organism evidence="2">
    <name type="scientific">uncultured archaeon MedDCM-OCT-S05-C10</name>
    <dbReference type="NCBI Taxonomy" id="743088"/>
    <lineage>
        <taxon>Archaea</taxon>
        <taxon>environmental samples</taxon>
    </lineage>
</organism>
<keyword evidence="1" id="KW-1133">Transmembrane helix</keyword>